<keyword evidence="3" id="KW-0498">Mitosis</keyword>
<evidence type="ECO:0000256" key="6">
    <source>
        <dbReference type="ARBA" id="ARBA00064543"/>
    </source>
</evidence>
<dbReference type="InterPro" id="IPR039781">
    <property type="entry name" value="Rad21/Rec8-like"/>
</dbReference>
<evidence type="ECO:0000256" key="5">
    <source>
        <dbReference type="ARBA" id="ARBA00023242"/>
    </source>
</evidence>
<evidence type="ECO:0000259" key="9">
    <source>
        <dbReference type="Pfam" id="PF04825"/>
    </source>
</evidence>
<evidence type="ECO:0000256" key="3">
    <source>
        <dbReference type="ARBA" id="ARBA00022776"/>
    </source>
</evidence>
<dbReference type="GO" id="GO:0005634">
    <property type="term" value="C:nucleus"/>
    <property type="evidence" value="ECO:0007669"/>
    <property type="project" value="UniProtKB-SubCell"/>
</dbReference>
<feature type="compositionally biased region" description="Polar residues" evidence="7">
    <location>
        <begin position="544"/>
        <end position="558"/>
    </location>
</feature>
<dbReference type="PANTHER" id="PTHR12585">
    <property type="entry name" value="SCC1 / RAD21 FAMILY MEMBER"/>
    <property type="match status" value="1"/>
</dbReference>
<evidence type="ECO:0008006" key="12">
    <source>
        <dbReference type="Google" id="ProtNLM"/>
    </source>
</evidence>
<dbReference type="GO" id="GO:1990414">
    <property type="term" value="P:replication-born double-strand break repair via sister chromatid exchange"/>
    <property type="evidence" value="ECO:0007669"/>
    <property type="project" value="TreeGrafter"/>
</dbReference>
<evidence type="ECO:0000256" key="4">
    <source>
        <dbReference type="ARBA" id="ARBA00022829"/>
    </source>
</evidence>
<dbReference type="Pfam" id="PF04825">
    <property type="entry name" value="Rad21_Rec8_N"/>
    <property type="match status" value="1"/>
</dbReference>
<dbReference type="CDD" id="cd21793">
    <property type="entry name" value="Rad21_Rec8_M_AtSYN1-like"/>
    <property type="match status" value="1"/>
</dbReference>
<comment type="subcellular location">
    <subcellularLocation>
        <location evidence="1">Nucleus</location>
    </subcellularLocation>
</comment>
<proteinExistence type="inferred from homology"/>
<keyword evidence="3" id="KW-0132">Cell division</keyword>
<dbReference type="InterPro" id="IPR006909">
    <property type="entry name" value="Rad21/Rec8_C_eu"/>
</dbReference>
<evidence type="ECO:0000313" key="10">
    <source>
        <dbReference type="EMBL" id="RLM61571.1"/>
    </source>
</evidence>
<feature type="region of interest" description="Disordered" evidence="7">
    <location>
        <begin position="317"/>
        <end position="349"/>
    </location>
</feature>
<dbReference type="STRING" id="4540.A0A3L6PNZ6"/>
<evidence type="ECO:0000256" key="2">
    <source>
        <dbReference type="ARBA" id="ARBA00009870"/>
    </source>
</evidence>
<dbReference type="SUPFAM" id="SSF46785">
    <property type="entry name" value="Winged helix' DNA-binding domain"/>
    <property type="match status" value="1"/>
</dbReference>
<evidence type="ECO:0000256" key="1">
    <source>
        <dbReference type="ARBA" id="ARBA00004123"/>
    </source>
</evidence>
<dbReference type="InterPro" id="IPR036390">
    <property type="entry name" value="WH_DNA-bd_sf"/>
</dbReference>
<dbReference type="OrthoDB" id="10071381at2759"/>
<feature type="compositionally biased region" description="Basic and acidic residues" evidence="7">
    <location>
        <begin position="240"/>
        <end position="252"/>
    </location>
</feature>
<reference evidence="11" key="1">
    <citation type="journal article" date="2019" name="Nat. Commun.">
        <title>The genome of broomcorn millet.</title>
        <authorList>
            <person name="Zou C."/>
            <person name="Miki D."/>
            <person name="Li D."/>
            <person name="Tang Q."/>
            <person name="Xiao L."/>
            <person name="Rajput S."/>
            <person name="Deng P."/>
            <person name="Jia W."/>
            <person name="Huang R."/>
            <person name="Zhang M."/>
            <person name="Sun Y."/>
            <person name="Hu J."/>
            <person name="Fu X."/>
            <person name="Schnable P.S."/>
            <person name="Li F."/>
            <person name="Zhang H."/>
            <person name="Feng B."/>
            <person name="Zhu X."/>
            <person name="Liu R."/>
            <person name="Schnable J.C."/>
            <person name="Zhu J.-K."/>
            <person name="Zhang H."/>
        </authorList>
    </citation>
    <scope>NUCLEOTIDE SEQUENCE [LARGE SCALE GENOMIC DNA]</scope>
</reference>
<keyword evidence="11" id="KW-1185">Reference proteome</keyword>
<name>A0A3L6PNZ6_PANMI</name>
<feature type="region of interest" description="Disordered" evidence="7">
    <location>
        <begin position="223"/>
        <end position="259"/>
    </location>
</feature>
<accession>A0A3L6PNZ6</accession>
<dbReference type="EMBL" id="PQIB02000016">
    <property type="protein sequence ID" value="RLM61571.1"/>
    <property type="molecule type" value="Genomic_DNA"/>
</dbReference>
<keyword evidence="5" id="KW-0539">Nucleus</keyword>
<feature type="region of interest" description="Disordered" evidence="7">
    <location>
        <begin position="424"/>
        <end position="561"/>
    </location>
</feature>
<dbReference type="FunFam" id="1.10.10.580:FF:000002">
    <property type="entry name" value="Sister chromatid cohesion 1 protein 4"/>
    <property type="match status" value="1"/>
</dbReference>
<dbReference type="GO" id="GO:0008278">
    <property type="term" value="C:cohesin complex"/>
    <property type="evidence" value="ECO:0007669"/>
    <property type="project" value="InterPro"/>
</dbReference>
<evidence type="ECO:0000256" key="7">
    <source>
        <dbReference type="SAM" id="MobiDB-lite"/>
    </source>
</evidence>
<evidence type="ECO:0000313" key="11">
    <source>
        <dbReference type="Proteomes" id="UP000275267"/>
    </source>
</evidence>
<sequence>MFYSHTILARKSPLGTVWIAAHLERKIKQPQIDGIDIPTYADVLPCGAQRYDLLNQACAFEINESIMFPEVPIALRLSGHLLLGLVRIYSWKVNYLFLDCNRMVTTIRTTFAAVEIDLPVEVEPAPFDSITLSPTFNLDDLNLDDVISQINSSDNHQKTPDQITLAEGGKYMMIDLDEDDRVEPSASYLSPYMGPEPFEPETFPRFDDGFGASNTLSDEIPLDPPGNMPENPNIENPPDGAHDQPEIMREAPQEGPGHFTDSVFGNDDPMVVDQDSSPFVQNKVITPPSMDGTSSAGQQLAGIYVPLQTPNTYDLIDDVRPLNSDNQLPELRLEPSPPPPQAQDKKRKREMMFDYEIELDSDYMKEQIDGPADKLLCKRRKIPQTALDLWKFSRTGRKDSSFLLEPLVQGMCTYLHVTYDRNFPRVSDPDAEPNSSEPMADYGGSQDAPSERQLTPKSHENEDTLPEGDLTPKSPGNPDEQPEPQPTLKSPGGAGAAQDGDTLPEFPRFSPVDMPSPIRKDDSPFKTVRRTPHSGLGGTGFTEMPQSIRTNSLPGQSTRHSDHMASLFPVNDDYDDQSEIPGLISTPGGISNVDTGMTGLRSMSARTRVVALFFKDHVPSTPSDEQPGKFSLSRILEGKVRKQAARMFFETMVLKSYDYIDVQQEEPYGDIEISVRPSLAEAKL</sequence>
<dbReference type="GO" id="GO:0003682">
    <property type="term" value="F:chromatin binding"/>
    <property type="evidence" value="ECO:0007669"/>
    <property type="project" value="TreeGrafter"/>
</dbReference>
<dbReference type="PANTHER" id="PTHR12585:SF55">
    <property type="entry name" value="SISTER CHROMATID COHESION 1 PROTEIN 3"/>
    <property type="match status" value="1"/>
</dbReference>
<feature type="compositionally biased region" description="Low complexity" evidence="7">
    <location>
        <begin position="228"/>
        <end position="238"/>
    </location>
</feature>
<organism evidence="10 11">
    <name type="scientific">Panicum miliaceum</name>
    <name type="common">Proso millet</name>
    <name type="synonym">Broomcorn millet</name>
    <dbReference type="NCBI Taxonomy" id="4540"/>
    <lineage>
        <taxon>Eukaryota</taxon>
        <taxon>Viridiplantae</taxon>
        <taxon>Streptophyta</taxon>
        <taxon>Embryophyta</taxon>
        <taxon>Tracheophyta</taxon>
        <taxon>Spermatophyta</taxon>
        <taxon>Magnoliopsida</taxon>
        <taxon>Liliopsida</taxon>
        <taxon>Poales</taxon>
        <taxon>Poaceae</taxon>
        <taxon>PACMAD clade</taxon>
        <taxon>Panicoideae</taxon>
        <taxon>Panicodae</taxon>
        <taxon>Paniceae</taxon>
        <taxon>Panicinae</taxon>
        <taxon>Panicum</taxon>
        <taxon>Panicum sect. Panicum</taxon>
    </lineage>
</organism>
<dbReference type="GO" id="GO:0007059">
    <property type="term" value="P:chromosome segregation"/>
    <property type="evidence" value="ECO:0007669"/>
    <property type="project" value="UniProtKB-KW"/>
</dbReference>
<dbReference type="GO" id="GO:0007062">
    <property type="term" value="P:sister chromatid cohesion"/>
    <property type="evidence" value="ECO:0007669"/>
    <property type="project" value="InterPro"/>
</dbReference>
<dbReference type="Pfam" id="PF04824">
    <property type="entry name" value="Rad21_Rec8"/>
    <property type="match status" value="1"/>
</dbReference>
<comment type="caution">
    <text evidence="10">The sequence shown here is derived from an EMBL/GenBank/DDBJ whole genome shotgun (WGS) entry which is preliminary data.</text>
</comment>
<gene>
    <name evidence="10" type="ORF">C2845_PM14G07490</name>
</gene>
<dbReference type="Proteomes" id="UP000275267">
    <property type="component" value="Unassembled WGS sequence"/>
</dbReference>
<protein>
    <recommendedName>
        <fullName evidence="12">Sister chromatid cohesion 1 protein 3</fullName>
    </recommendedName>
</protein>
<dbReference type="Gene3D" id="1.10.10.580">
    <property type="entry name" value="Structural maintenance of chromosome 1. Chain E"/>
    <property type="match status" value="1"/>
</dbReference>
<evidence type="ECO:0000259" key="8">
    <source>
        <dbReference type="Pfam" id="PF04824"/>
    </source>
</evidence>
<comment type="subunit">
    <text evidence="6">Component of the cohesin complex.</text>
</comment>
<comment type="similarity">
    <text evidence="2">Belongs to the rad21 family.</text>
</comment>
<feature type="domain" description="Rad21/Rec8-like protein C-terminal eukaryotic" evidence="8">
    <location>
        <begin position="626"/>
        <end position="678"/>
    </location>
</feature>
<dbReference type="InterPro" id="IPR023093">
    <property type="entry name" value="ScpA-like_C"/>
</dbReference>
<dbReference type="AlphaFoldDB" id="A0A3L6PNZ6"/>
<keyword evidence="4" id="KW-0159">Chromosome partition</keyword>
<dbReference type="InterPro" id="IPR006910">
    <property type="entry name" value="Rad21_Rec8_N"/>
</dbReference>
<keyword evidence="3" id="KW-0131">Cell cycle</keyword>
<feature type="domain" description="Rad21/Rec8-like protein N-terminal" evidence="9">
    <location>
        <begin position="1"/>
        <end position="121"/>
    </location>
</feature>